<keyword evidence="2" id="KW-1185">Reference proteome</keyword>
<dbReference type="Proteomes" id="UP001237642">
    <property type="component" value="Unassembled WGS sequence"/>
</dbReference>
<accession>A0AAD8MAW4</accession>
<dbReference type="EMBL" id="JAUIZM010000008">
    <property type="protein sequence ID" value="KAK1368730.1"/>
    <property type="molecule type" value="Genomic_DNA"/>
</dbReference>
<organism evidence="1 2">
    <name type="scientific">Heracleum sosnowskyi</name>
    <dbReference type="NCBI Taxonomy" id="360622"/>
    <lineage>
        <taxon>Eukaryota</taxon>
        <taxon>Viridiplantae</taxon>
        <taxon>Streptophyta</taxon>
        <taxon>Embryophyta</taxon>
        <taxon>Tracheophyta</taxon>
        <taxon>Spermatophyta</taxon>
        <taxon>Magnoliopsida</taxon>
        <taxon>eudicotyledons</taxon>
        <taxon>Gunneridae</taxon>
        <taxon>Pentapetalae</taxon>
        <taxon>asterids</taxon>
        <taxon>campanulids</taxon>
        <taxon>Apiales</taxon>
        <taxon>Apiaceae</taxon>
        <taxon>Apioideae</taxon>
        <taxon>apioid superclade</taxon>
        <taxon>Tordylieae</taxon>
        <taxon>Tordyliinae</taxon>
        <taxon>Heracleum</taxon>
    </lineage>
</organism>
<name>A0AAD8MAW4_9APIA</name>
<proteinExistence type="predicted"/>
<evidence type="ECO:0000313" key="1">
    <source>
        <dbReference type="EMBL" id="KAK1368730.1"/>
    </source>
</evidence>
<protein>
    <submittedName>
        <fullName evidence="1">Uncharacterized protein</fullName>
    </submittedName>
</protein>
<comment type="caution">
    <text evidence="1">The sequence shown here is derived from an EMBL/GenBank/DDBJ whole genome shotgun (WGS) entry which is preliminary data.</text>
</comment>
<evidence type="ECO:0000313" key="2">
    <source>
        <dbReference type="Proteomes" id="UP001237642"/>
    </source>
</evidence>
<gene>
    <name evidence="1" type="ORF">POM88_034822</name>
</gene>
<dbReference type="AlphaFoldDB" id="A0AAD8MAW4"/>
<reference evidence="1" key="2">
    <citation type="submission" date="2023-05" db="EMBL/GenBank/DDBJ databases">
        <authorList>
            <person name="Schelkunov M.I."/>
        </authorList>
    </citation>
    <scope>NUCLEOTIDE SEQUENCE</scope>
    <source>
        <strain evidence="1">Hsosn_3</strain>
        <tissue evidence="1">Leaf</tissue>
    </source>
</reference>
<reference evidence="1" key="1">
    <citation type="submission" date="2023-02" db="EMBL/GenBank/DDBJ databases">
        <title>Genome of toxic invasive species Heracleum sosnowskyi carries increased number of genes despite the absence of recent whole-genome duplications.</title>
        <authorList>
            <person name="Schelkunov M."/>
            <person name="Shtratnikova V."/>
            <person name="Makarenko M."/>
            <person name="Klepikova A."/>
            <person name="Omelchenko D."/>
            <person name="Novikova G."/>
            <person name="Obukhova E."/>
            <person name="Bogdanov V."/>
            <person name="Penin A."/>
            <person name="Logacheva M."/>
        </authorList>
    </citation>
    <scope>NUCLEOTIDE SEQUENCE</scope>
    <source>
        <strain evidence="1">Hsosn_3</strain>
        <tissue evidence="1">Leaf</tissue>
    </source>
</reference>
<sequence length="135" mass="14107">MFLVKRLVRYCGSSTPEAMQTSSQSLLCCEVPCYCVASGGGLGHASDASKPIHAHAPGPSPMMGPPHGGYVASQRLSAFPHGTLPGYGQYQSGRPASLGMPQQPHPYAFGGQMQQTYQGAEDLAFSALKTCTGLC</sequence>